<dbReference type="SUPFAM" id="SSF53448">
    <property type="entry name" value="Nucleotide-diphospho-sugar transferases"/>
    <property type="match status" value="1"/>
</dbReference>
<organism evidence="10 11">
    <name type="scientific">Inquilinus limosus</name>
    <dbReference type="NCBI Taxonomy" id="171674"/>
    <lineage>
        <taxon>Bacteria</taxon>
        <taxon>Pseudomonadati</taxon>
        <taxon>Pseudomonadota</taxon>
        <taxon>Alphaproteobacteria</taxon>
        <taxon>Rhodospirillales</taxon>
        <taxon>Rhodospirillaceae</taxon>
        <taxon>Inquilinus</taxon>
    </lineage>
</organism>
<name>A0A952FG48_9PROT</name>
<gene>
    <name evidence="10" type="ORF">JF625_01055</name>
</gene>
<evidence type="ECO:0000313" key="11">
    <source>
        <dbReference type="Proteomes" id="UP000700706"/>
    </source>
</evidence>
<dbReference type="AlphaFoldDB" id="A0A952FG48"/>
<dbReference type="PANTHER" id="PTHR43532">
    <property type="entry name" value="GLUCOSE-1-PHOSPHATE THYMIDYLYLTRANSFERASE"/>
    <property type="match status" value="1"/>
</dbReference>
<dbReference type="InterPro" id="IPR029044">
    <property type="entry name" value="Nucleotide-diphossugar_trans"/>
</dbReference>
<comment type="catalytic activity">
    <reaction evidence="8">
        <text>dTTP + alpha-D-glucose 1-phosphate + H(+) = dTDP-alpha-D-glucose + diphosphate</text>
        <dbReference type="Rhea" id="RHEA:15225"/>
        <dbReference type="ChEBI" id="CHEBI:15378"/>
        <dbReference type="ChEBI" id="CHEBI:33019"/>
        <dbReference type="ChEBI" id="CHEBI:37568"/>
        <dbReference type="ChEBI" id="CHEBI:57477"/>
        <dbReference type="ChEBI" id="CHEBI:58601"/>
        <dbReference type="EC" id="2.7.7.24"/>
    </reaction>
</comment>
<evidence type="ECO:0000259" key="9">
    <source>
        <dbReference type="Pfam" id="PF00483"/>
    </source>
</evidence>
<comment type="similarity">
    <text evidence="2">Belongs to the glucose-1-phosphate thymidylyltransferase family.</text>
</comment>
<reference evidence="10" key="1">
    <citation type="submission" date="2020-06" db="EMBL/GenBank/DDBJ databases">
        <title>Stable isotope informed genome-resolved metagenomics uncovers potential trophic interactions in rhizosphere soil.</title>
        <authorList>
            <person name="Starr E.P."/>
            <person name="Shi S."/>
            <person name="Blazewicz S.J."/>
            <person name="Koch B.J."/>
            <person name="Probst A.J."/>
            <person name="Hungate B.A."/>
            <person name="Pett-Ridge J."/>
            <person name="Firestone M.K."/>
            <person name="Banfield J.F."/>
        </authorList>
    </citation>
    <scope>NUCLEOTIDE SEQUENCE</scope>
    <source>
        <strain evidence="10">YM_69_17</strain>
    </source>
</reference>
<dbReference type="Pfam" id="PF00483">
    <property type="entry name" value="NTP_transferase"/>
    <property type="match status" value="1"/>
</dbReference>
<evidence type="ECO:0000256" key="4">
    <source>
        <dbReference type="ARBA" id="ARBA00022679"/>
    </source>
</evidence>
<keyword evidence="4" id="KW-0808">Transferase</keyword>
<feature type="domain" description="Nucleotidyl transferase" evidence="9">
    <location>
        <begin position="3"/>
        <end position="233"/>
    </location>
</feature>
<evidence type="ECO:0000256" key="3">
    <source>
        <dbReference type="ARBA" id="ARBA00012461"/>
    </source>
</evidence>
<sequence length="272" mass="29248">MWGIVPAAGRGSRIQPLAFSKELLPVGSRIDGGEERPCAVSEYLLERMIEAGTDKICFVIAPGKSDILEYYGSDYGGAAATYVVQPQPAGLCDAIFRALPLIQPEEPVLIGLPDTVWFPKDGFADLPDDGLSFLLFPVDHPEFFDAVVLDGQGAVREIQVKQADARTRWIWGAFKMTGTELRQLHALWLRRGRRDEYIGTLVNAWLAEGGRAVGVKSGMSYVDVGTLHGYRAAIGLLGDAVSGADAGAAAAARVAIGWPAGRSFGAPIRYDQ</sequence>
<accession>A0A952FG48</accession>
<keyword evidence="7" id="KW-0460">Magnesium</keyword>
<dbReference type="CDD" id="cd04181">
    <property type="entry name" value="NTP_transferase"/>
    <property type="match status" value="1"/>
</dbReference>
<keyword evidence="6" id="KW-0479">Metal-binding</keyword>
<evidence type="ECO:0000256" key="5">
    <source>
        <dbReference type="ARBA" id="ARBA00022695"/>
    </source>
</evidence>
<evidence type="ECO:0000256" key="2">
    <source>
        <dbReference type="ARBA" id="ARBA00010480"/>
    </source>
</evidence>
<dbReference type="InterPro" id="IPR005907">
    <property type="entry name" value="G1P_thy_trans_s"/>
</dbReference>
<evidence type="ECO:0000256" key="1">
    <source>
        <dbReference type="ARBA" id="ARBA00001946"/>
    </source>
</evidence>
<dbReference type="EMBL" id="JAEKLZ010000039">
    <property type="protein sequence ID" value="MBW8723731.1"/>
    <property type="molecule type" value="Genomic_DNA"/>
</dbReference>
<dbReference type="Gene3D" id="3.90.550.10">
    <property type="entry name" value="Spore Coat Polysaccharide Biosynthesis Protein SpsA, Chain A"/>
    <property type="match status" value="1"/>
</dbReference>
<dbReference type="GO" id="GO:0046872">
    <property type="term" value="F:metal ion binding"/>
    <property type="evidence" value="ECO:0007669"/>
    <property type="project" value="UniProtKB-KW"/>
</dbReference>
<evidence type="ECO:0000256" key="6">
    <source>
        <dbReference type="ARBA" id="ARBA00022723"/>
    </source>
</evidence>
<protein>
    <recommendedName>
        <fullName evidence="3">glucose-1-phosphate thymidylyltransferase</fullName>
        <ecNumber evidence="3">2.7.7.24</ecNumber>
    </recommendedName>
</protein>
<evidence type="ECO:0000256" key="7">
    <source>
        <dbReference type="ARBA" id="ARBA00022842"/>
    </source>
</evidence>
<dbReference type="InterPro" id="IPR005835">
    <property type="entry name" value="NTP_transferase_dom"/>
</dbReference>
<comment type="caution">
    <text evidence="10">The sequence shown here is derived from an EMBL/GenBank/DDBJ whole genome shotgun (WGS) entry which is preliminary data.</text>
</comment>
<evidence type="ECO:0000313" key="10">
    <source>
        <dbReference type="EMBL" id="MBW8723731.1"/>
    </source>
</evidence>
<evidence type="ECO:0000256" key="8">
    <source>
        <dbReference type="ARBA" id="ARBA00049336"/>
    </source>
</evidence>
<dbReference type="Proteomes" id="UP000700706">
    <property type="component" value="Unassembled WGS sequence"/>
</dbReference>
<keyword evidence="5" id="KW-0548">Nucleotidyltransferase</keyword>
<dbReference type="GO" id="GO:0008879">
    <property type="term" value="F:glucose-1-phosphate thymidylyltransferase activity"/>
    <property type="evidence" value="ECO:0007669"/>
    <property type="project" value="UniProtKB-EC"/>
</dbReference>
<dbReference type="EC" id="2.7.7.24" evidence="3"/>
<comment type="cofactor">
    <cofactor evidence="1">
        <name>Mg(2+)</name>
        <dbReference type="ChEBI" id="CHEBI:18420"/>
    </cofactor>
</comment>
<dbReference type="PANTHER" id="PTHR43532:SF1">
    <property type="entry name" value="GLUCOSE-1-PHOSPHATE THYMIDYLYLTRANSFERASE 1"/>
    <property type="match status" value="1"/>
</dbReference>
<proteinExistence type="inferred from homology"/>